<feature type="domain" description="Peptidase A1" evidence="1">
    <location>
        <begin position="1"/>
        <end position="105"/>
    </location>
</feature>
<evidence type="ECO:0000259" key="1">
    <source>
        <dbReference type="PROSITE" id="PS51767"/>
    </source>
</evidence>
<dbReference type="AlphaFoldDB" id="A0A175WGL1"/>
<proteinExistence type="predicted"/>
<keyword evidence="2" id="KW-0645">Protease</keyword>
<evidence type="ECO:0000313" key="3">
    <source>
        <dbReference type="Proteomes" id="UP000078237"/>
    </source>
</evidence>
<keyword evidence="2" id="KW-0378">Hydrolase</keyword>
<dbReference type="SUPFAM" id="SSF50630">
    <property type="entry name" value="Acid proteases"/>
    <property type="match status" value="1"/>
</dbReference>
<protein>
    <submittedName>
        <fullName evidence="2">Acid protease</fullName>
    </submittedName>
</protein>
<dbReference type="Pfam" id="PF00026">
    <property type="entry name" value="Asp"/>
    <property type="match status" value="1"/>
</dbReference>
<dbReference type="PROSITE" id="PS51767">
    <property type="entry name" value="PEPTIDASE_A1"/>
    <property type="match status" value="1"/>
</dbReference>
<dbReference type="InterPro" id="IPR021109">
    <property type="entry name" value="Peptidase_aspartic_dom_sf"/>
</dbReference>
<dbReference type="Gene3D" id="2.40.70.10">
    <property type="entry name" value="Acid Proteases"/>
    <property type="match status" value="1"/>
</dbReference>
<dbReference type="STRING" id="100816.A0A175WGL1"/>
<accession>A0A175WGL1</accession>
<organism evidence="2 3">
    <name type="scientific">Madurella mycetomatis</name>
    <dbReference type="NCBI Taxonomy" id="100816"/>
    <lineage>
        <taxon>Eukaryota</taxon>
        <taxon>Fungi</taxon>
        <taxon>Dikarya</taxon>
        <taxon>Ascomycota</taxon>
        <taxon>Pezizomycotina</taxon>
        <taxon>Sordariomycetes</taxon>
        <taxon>Sordariomycetidae</taxon>
        <taxon>Sordariales</taxon>
        <taxon>Sordariales incertae sedis</taxon>
        <taxon>Madurella</taxon>
    </lineage>
</organism>
<comment type="caution">
    <text evidence="2">The sequence shown here is derived from an EMBL/GenBank/DDBJ whole genome shotgun (WGS) entry which is preliminary data.</text>
</comment>
<reference evidence="2 3" key="1">
    <citation type="journal article" date="2016" name="Genome Announc.">
        <title>Genome Sequence of Madurella mycetomatis mm55, Isolated from a Human Mycetoma Case in Sudan.</title>
        <authorList>
            <person name="Smit S."/>
            <person name="Derks M.F."/>
            <person name="Bervoets S."/>
            <person name="Fahal A."/>
            <person name="van Leeuwen W."/>
            <person name="van Belkum A."/>
            <person name="van de Sande W.W."/>
        </authorList>
    </citation>
    <scope>NUCLEOTIDE SEQUENCE [LARGE SCALE GENOMIC DNA]</scope>
    <source>
        <strain evidence="3">mm55</strain>
    </source>
</reference>
<keyword evidence="3" id="KW-1185">Reference proteome</keyword>
<sequence length="105" mass="11037">MAPSSGAVIFDGTDTKKYVGDLAQLLIVPAETPGGMMGYWVRLDGVAVSLCQKQDRESDVRLDSGSPLSALPTAIFKKPAAAFPSAEYIASSDVYSVDFTFAGKA</sequence>
<evidence type="ECO:0000313" key="2">
    <source>
        <dbReference type="EMBL" id="KXX82671.1"/>
    </source>
</evidence>
<dbReference type="GO" id="GO:0008233">
    <property type="term" value="F:peptidase activity"/>
    <property type="evidence" value="ECO:0007669"/>
    <property type="project" value="UniProtKB-KW"/>
</dbReference>
<dbReference type="InterPro" id="IPR033121">
    <property type="entry name" value="PEPTIDASE_A1"/>
</dbReference>
<dbReference type="VEuPathDB" id="FungiDB:MMYC01_201094"/>
<dbReference type="GO" id="GO:0006508">
    <property type="term" value="P:proteolysis"/>
    <property type="evidence" value="ECO:0007669"/>
    <property type="project" value="UniProtKB-KW"/>
</dbReference>
<name>A0A175WGL1_9PEZI</name>
<dbReference type="EMBL" id="LCTW02000010">
    <property type="protein sequence ID" value="KXX82671.1"/>
    <property type="molecule type" value="Genomic_DNA"/>
</dbReference>
<gene>
    <name evidence="2" type="ORF">MMYC01_201094</name>
</gene>
<dbReference type="Proteomes" id="UP000078237">
    <property type="component" value="Unassembled WGS sequence"/>
</dbReference>